<evidence type="ECO:0000313" key="4">
    <source>
        <dbReference type="EMBL" id="GIG40111.1"/>
    </source>
</evidence>
<dbReference type="Pfam" id="PF02622">
    <property type="entry name" value="DUF179"/>
    <property type="match status" value="1"/>
</dbReference>
<protein>
    <recommendedName>
        <fullName evidence="2">UPF0301 protein Cph01nite_18730</fullName>
    </recommendedName>
</protein>
<dbReference type="SUPFAM" id="SSF143456">
    <property type="entry name" value="VC0467-like"/>
    <property type="match status" value="1"/>
</dbReference>
<evidence type="ECO:0000256" key="2">
    <source>
        <dbReference type="HAMAP-Rule" id="MF_00758"/>
    </source>
</evidence>
<organism evidence="4 5">
    <name type="scientific">Cellulomonas phragmiteti</name>
    <dbReference type="NCBI Taxonomy" id="478780"/>
    <lineage>
        <taxon>Bacteria</taxon>
        <taxon>Bacillati</taxon>
        <taxon>Actinomycetota</taxon>
        <taxon>Actinomycetes</taxon>
        <taxon>Micrococcales</taxon>
        <taxon>Cellulomonadaceae</taxon>
        <taxon>Cellulomonas</taxon>
    </lineage>
</organism>
<proteinExistence type="inferred from homology"/>
<dbReference type="PANTHER" id="PTHR30327:SF1">
    <property type="entry name" value="UPF0301 PROTEIN YQGE"/>
    <property type="match status" value="1"/>
</dbReference>
<evidence type="ECO:0000313" key="5">
    <source>
        <dbReference type="Proteomes" id="UP000614741"/>
    </source>
</evidence>
<accession>A0ABQ4DL80</accession>
<dbReference type="HAMAP" id="MF_00758">
    <property type="entry name" value="UPF0301"/>
    <property type="match status" value="1"/>
</dbReference>
<keyword evidence="5" id="KW-1185">Reference proteome</keyword>
<comment type="similarity">
    <text evidence="1 2">Belongs to the UPF0301 (AlgH) family.</text>
</comment>
<evidence type="ECO:0000256" key="1">
    <source>
        <dbReference type="ARBA" id="ARBA00009600"/>
    </source>
</evidence>
<dbReference type="Proteomes" id="UP000614741">
    <property type="component" value="Unassembled WGS sequence"/>
</dbReference>
<dbReference type="NCBIfam" id="NF001270">
    <property type="entry name" value="PRK00228.2-2"/>
    <property type="match status" value="1"/>
</dbReference>
<dbReference type="InterPro" id="IPR003774">
    <property type="entry name" value="AlgH-like"/>
</dbReference>
<dbReference type="EMBL" id="BONP01000009">
    <property type="protein sequence ID" value="GIG40111.1"/>
    <property type="molecule type" value="Genomic_DNA"/>
</dbReference>
<evidence type="ECO:0000256" key="3">
    <source>
        <dbReference type="SAM" id="MobiDB-lite"/>
    </source>
</evidence>
<dbReference type="Gene3D" id="3.40.1740.10">
    <property type="entry name" value="VC0467-like"/>
    <property type="match status" value="1"/>
</dbReference>
<reference evidence="4 5" key="1">
    <citation type="submission" date="2021-01" db="EMBL/GenBank/DDBJ databases">
        <title>Whole genome shotgun sequence of Cellulomonas phragmiteti NBRC 110785.</title>
        <authorList>
            <person name="Komaki H."/>
            <person name="Tamura T."/>
        </authorList>
    </citation>
    <scope>NUCLEOTIDE SEQUENCE [LARGE SCALE GENOMIC DNA]</scope>
    <source>
        <strain evidence="4 5">NBRC 110785</strain>
    </source>
</reference>
<gene>
    <name evidence="4" type="ORF">Cph01nite_18730</name>
</gene>
<feature type="region of interest" description="Disordered" evidence="3">
    <location>
        <begin position="1"/>
        <end position="20"/>
    </location>
</feature>
<sequence length="216" mass="22932">MAAVARTRGVRAKRPPHPAPVWRTGVGRSHAGGVEDCTGRLLVATPGLRDRSFRRAVVLVLEHTAAGALGVVLDRPLEVDARHVLPQWQAHLSTPGRLFQGGPVARDTALALADLPDADAPPGVRPLTGRLGVVDLDAPPALVVDAVRALRVFIGYAGWSAGQLDDEVDAGGWFVVDLEPGDVFSSDPRGLWRRVLRRQPGDLALLSTAPEDASLN</sequence>
<dbReference type="PANTHER" id="PTHR30327">
    <property type="entry name" value="UNCHARACTERIZED PROTEIN YQGE"/>
    <property type="match status" value="1"/>
</dbReference>
<comment type="caution">
    <text evidence="4">The sequence shown here is derived from an EMBL/GenBank/DDBJ whole genome shotgun (WGS) entry which is preliminary data.</text>
</comment>
<name>A0ABQ4DL80_9CELL</name>